<proteinExistence type="predicted"/>
<dbReference type="Proteomes" id="UP000715781">
    <property type="component" value="Unassembled WGS sequence"/>
</dbReference>
<sequence>MAIHKLKSGQKHQESEKGNITKDITLQIAQERLYSFLIEIVQQWSPEDVLLEFKLLFLDLTDSENLGKNTGIYNISFLKKEQDFLQTVKRCFYIIVNNWEAQRKYQDIQKLINLFDNYKNLTKLINSNISIQQNWLKNFVCSETYQGLKSVASKYQHQVQKQAAQKDWANRYTSYSLVAQAFDVNRPKEQQEVARKLSKQMKDKFKFELAMYIARSQSATSSSTRYKNPSVLGDNVINLIKLIVVKKGTFNYENIANIFIKQIENQTLRDFKVSIQKYLFSAGDSKNLVSIVKQQLADKLSTWKEEYDEEIINKNLILRFCNYLIDCLTIEHGKEPSQLFIVLLSHGNPLTLVIILLKIILICRNARSHLEVRIAHLISFYENYPENECKWFINFLEFFNITFAIYAENVEYNLIKMQEDNSMYQSELNLDAYRVFSQLKKDTPK</sequence>
<reference evidence="1" key="2">
    <citation type="journal article" date="2022" name="Microbiol. Resour. Announc.">
        <title>Metagenome Sequencing to Explore Phylogenomics of Terrestrial Cyanobacteria.</title>
        <authorList>
            <person name="Ward R.D."/>
            <person name="Stajich J.E."/>
            <person name="Johansen J.R."/>
            <person name="Huntemann M."/>
            <person name="Clum A."/>
            <person name="Foster B."/>
            <person name="Foster B."/>
            <person name="Roux S."/>
            <person name="Palaniappan K."/>
            <person name="Varghese N."/>
            <person name="Mukherjee S."/>
            <person name="Reddy T.B.K."/>
            <person name="Daum C."/>
            <person name="Copeland A."/>
            <person name="Chen I.A."/>
            <person name="Ivanova N.N."/>
            <person name="Kyrpides N.C."/>
            <person name="Shapiro N."/>
            <person name="Eloe-Fadrosh E.A."/>
            <person name="Pietrasiak N."/>
        </authorList>
    </citation>
    <scope>NUCLEOTIDE SEQUENCE</scope>
    <source>
        <strain evidence="1">JT2-VF2</strain>
    </source>
</reference>
<comment type="caution">
    <text evidence="1">The sequence shown here is derived from an EMBL/GenBank/DDBJ whole genome shotgun (WGS) entry which is preliminary data.</text>
</comment>
<accession>A0A951Q1E5</accession>
<name>A0A951Q1E5_9NOST</name>
<organism evidence="1 2">
    <name type="scientific">Mojavia pulchra JT2-VF2</name>
    <dbReference type="NCBI Taxonomy" id="287848"/>
    <lineage>
        <taxon>Bacteria</taxon>
        <taxon>Bacillati</taxon>
        <taxon>Cyanobacteriota</taxon>
        <taxon>Cyanophyceae</taxon>
        <taxon>Nostocales</taxon>
        <taxon>Nostocaceae</taxon>
    </lineage>
</organism>
<evidence type="ECO:0000313" key="2">
    <source>
        <dbReference type="Proteomes" id="UP000715781"/>
    </source>
</evidence>
<gene>
    <name evidence="1" type="ORF">KME32_20605</name>
</gene>
<evidence type="ECO:0000313" key="1">
    <source>
        <dbReference type="EMBL" id="MBW4563497.1"/>
    </source>
</evidence>
<protein>
    <submittedName>
        <fullName evidence="1">Uncharacterized protein</fullName>
    </submittedName>
</protein>
<dbReference type="AlphaFoldDB" id="A0A951Q1E5"/>
<dbReference type="EMBL" id="JAHHHN010000013">
    <property type="protein sequence ID" value="MBW4563497.1"/>
    <property type="molecule type" value="Genomic_DNA"/>
</dbReference>
<reference evidence="1" key="1">
    <citation type="submission" date="2021-05" db="EMBL/GenBank/DDBJ databases">
        <authorList>
            <person name="Pietrasiak N."/>
            <person name="Ward R."/>
            <person name="Stajich J.E."/>
            <person name="Kurbessoian T."/>
        </authorList>
    </citation>
    <scope>NUCLEOTIDE SEQUENCE</scope>
    <source>
        <strain evidence="1">JT2-VF2</strain>
    </source>
</reference>